<evidence type="ECO:0000313" key="3">
    <source>
        <dbReference type="Proteomes" id="UP000494106"/>
    </source>
</evidence>
<protein>
    <submittedName>
        <fullName evidence="2">Uncharacterized protein</fullName>
    </submittedName>
</protein>
<proteinExistence type="predicted"/>
<accession>A0A8S1A278</accession>
<feature type="compositionally biased region" description="Polar residues" evidence="1">
    <location>
        <begin position="53"/>
        <end position="68"/>
    </location>
</feature>
<dbReference type="EMBL" id="CADEBC010000503">
    <property type="protein sequence ID" value="CAB3239865.1"/>
    <property type="molecule type" value="Genomic_DNA"/>
</dbReference>
<name>A0A8S1A278_ARCPL</name>
<dbReference type="Proteomes" id="UP000494106">
    <property type="component" value="Unassembled WGS sequence"/>
</dbReference>
<comment type="caution">
    <text evidence="2">The sequence shown here is derived from an EMBL/GenBank/DDBJ whole genome shotgun (WGS) entry which is preliminary data.</text>
</comment>
<sequence>MTLFNKSRSRYYGSDTLRVHLRGSKRNDRTCSPEPPCARSSRHECARVANPLEVQTSSDRTSAVRSQL</sequence>
<reference evidence="2 3" key="1">
    <citation type="submission" date="2020-04" db="EMBL/GenBank/DDBJ databases">
        <authorList>
            <person name="Wallbank WR R."/>
            <person name="Pardo Diaz C."/>
            <person name="Kozak K."/>
            <person name="Martin S."/>
            <person name="Jiggins C."/>
            <person name="Moest M."/>
            <person name="Warren A I."/>
            <person name="Byers J.R.P. K."/>
            <person name="Montejo-Kovacevich G."/>
            <person name="Yen C E."/>
        </authorList>
    </citation>
    <scope>NUCLEOTIDE SEQUENCE [LARGE SCALE GENOMIC DNA]</scope>
</reference>
<gene>
    <name evidence="2" type="ORF">APLA_LOCUS8059</name>
</gene>
<evidence type="ECO:0000256" key="1">
    <source>
        <dbReference type="SAM" id="MobiDB-lite"/>
    </source>
</evidence>
<evidence type="ECO:0000313" key="2">
    <source>
        <dbReference type="EMBL" id="CAB3239865.1"/>
    </source>
</evidence>
<feature type="region of interest" description="Disordered" evidence="1">
    <location>
        <begin position="24"/>
        <end position="43"/>
    </location>
</feature>
<keyword evidence="3" id="KW-1185">Reference proteome</keyword>
<organism evidence="2 3">
    <name type="scientific">Arctia plantaginis</name>
    <name type="common">Wood tiger moth</name>
    <name type="synonym">Phalaena plantaginis</name>
    <dbReference type="NCBI Taxonomy" id="874455"/>
    <lineage>
        <taxon>Eukaryota</taxon>
        <taxon>Metazoa</taxon>
        <taxon>Ecdysozoa</taxon>
        <taxon>Arthropoda</taxon>
        <taxon>Hexapoda</taxon>
        <taxon>Insecta</taxon>
        <taxon>Pterygota</taxon>
        <taxon>Neoptera</taxon>
        <taxon>Endopterygota</taxon>
        <taxon>Lepidoptera</taxon>
        <taxon>Glossata</taxon>
        <taxon>Ditrysia</taxon>
        <taxon>Noctuoidea</taxon>
        <taxon>Erebidae</taxon>
        <taxon>Arctiinae</taxon>
        <taxon>Arctia</taxon>
    </lineage>
</organism>
<feature type="region of interest" description="Disordered" evidence="1">
    <location>
        <begin position="48"/>
        <end position="68"/>
    </location>
</feature>
<dbReference type="AlphaFoldDB" id="A0A8S1A278"/>